<feature type="region of interest" description="Disordered" evidence="1">
    <location>
        <begin position="1"/>
        <end position="87"/>
    </location>
</feature>
<feature type="compositionally biased region" description="Polar residues" evidence="1">
    <location>
        <begin position="39"/>
        <end position="53"/>
    </location>
</feature>
<gene>
    <name evidence="2" type="ORF">E2C01_014874</name>
</gene>
<proteinExistence type="predicted"/>
<keyword evidence="3" id="KW-1185">Reference proteome</keyword>
<dbReference type="EMBL" id="VSRR010001026">
    <property type="protein sequence ID" value="MPC21871.1"/>
    <property type="molecule type" value="Genomic_DNA"/>
</dbReference>
<evidence type="ECO:0000313" key="3">
    <source>
        <dbReference type="Proteomes" id="UP000324222"/>
    </source>
</evidence>
<accession>A0A5B7DJU8</accession>
<name>A0A5B7DJU8_PORTR</name>
<sequence>MADVPAVHPPPRGGSYLKFSQSSSDHPHSPHSHSHTHNEQSAGSHVSPDTSRGVSEEVAVEALKDSPATHPAAPHQEPLSLSYATQA</sequence>
<dbReference type="AlphaFoldDB" id="A0A5B7DJU8"/>
<dbReference type="Proteomes" id="UP000324222">
    <property type="component" value="Unassembled WGS sequence"/>
</dbReference>
<organism evidence="2 3">
    <name type="scientific">Portunus trituberculatus</name>
    <name type="common">Swimming crab</name>
    <name type="synonym">Neptunus trituberculatus</name>
    <dbReference type="NCBI Taxonomy" id="210409"/>
    <lineage>
        <taxon>Eukaryota</taxon>
        <taxon>Metazoa</taxon>
        <taxon>Ecdysozoa</taxon>
        <taxon>Arthropoda</taxon>
        <taxon>Crustacea</taxon>
        <taxon>Multicrustacea</taxon>
        <taxon>Malacostraca</taxon>
        <taxon>Eumalacostraca</taxon>
        <taxon>Eucarida</taxon>
        <taxon>Decapoda</taxon>
        <taxon>Pleocyemata</taxon>
        <taxon>Brachyura</taxon>
        <taxon>Eubrachyura</taxon>
        <taxon>Portunoidea</taxon>
        <taxon>Portunidae</taxon>
        <taxon>Portuninae</taxon>
        <taxon>Portunus</taxon>
    </lineage>
</organism>
<evidence type="ECO:0000313" key="2">
    <source>
        <dbReference type="EMBL" id="MPC21871.1"/>
    </source>
</evidence>
<protein>
    <submittedName>
        <fullName evidence="2">Uncharacterized protein</fullName>
    </submittedName>
</protein>
<evidence type="ECO:0000256" key="1">
    <source>
        <dbReference type="SAM" id="MobiDB-lite"/>
    </source>
</evidence>
<comment type="caution">
    <text evidence="2">The sequence shown here is derived from an EMBL/GenBank/DDBJ whole genome shotgun (WGS) entry which is preliminary data.</text>
</comment>
<reference evidence="2 3" key="1">
    <citation type="submission" date="2019-05" db="EMBL/GenBank/DDBJ databases">
        <title>Another draft genome of Portunus trituberculatus and its Hox gene families provides insights of decapod evolution.</title>
        <authorList>
            <person name="Jeong J.-H."/>
            <person name="Song I."/>
            <person name="Kim S."/>
            <person name="Choi T."/>
            <person name="Kim D."/>
            <person name="Ryu S."/>
            <person name="Kim W."/>
        </authorList>
    </citation>
    <scope>NUCLEOTIDE SEQUENCE [LARGE SCALE GENOMIC DNA]</scope>
    <source>
        <tissue evidence="2">Muscle</tissue>
    </source>
</reference>